<gene>
    <name evidence="1" type="ORF">UFOVP1336_32</name>
</gene>
<proteinExistence type="predicted"/>
<evidence type="ECO:0000313" key="1">
    <source>
        <dbReference type="EMBL" id="CAB4199379.1"/>
    </source>
</evidence>
<reference evidence="1" key="1">
    <citation type="submission" date="2020-05" db="EMBL/GenBank/DDBJ databases">
        <authorList>
            <person name="Chiriac C."/>
            <person name="Salcher M."/>
            <person name="Ghai R."/>
            <person name="Kavagutti S V."/>
        </authorList>
    </citation>
    <scope>NUCLEOTIDE SEQUENCE</scope>
</reference>
<accession>A0A6J5RQG5</accession>
<organism evidence="1">
    <name type="scientific">uncultured Caudovirales phage</name>
    <dbReference type="NCBI Taxonomy" id="2100421"/>
    <lineage>
        <taxon>Viruses</taxon>
        <taxon>Duplodnaviria</taxon>
        <taxon>Heunggongvirae</taxon>
        <taxon>Uroviricota</taxon>
        <taxon>Caudoviricetes</taxon>
        <taxon>Peduoviridae</taxon>
        <taxon>Maltschvirus</taxon>
        <taxon>Maltschvirus maltsch</taxon>
    </lineage>
</organism>
<sequence>MSLAGRITLVFRDFTHFRGKYTPELVMAAQYESAKAGAIYIYPKLVRATPVGATSLLRQSTIMSPPIYSVAPVVGRAAWEIKVQMGATGGASLYAEFVELGRKPGKFPPIEPIRKWVRRVLRITGESNIRSVAYLVGRKIARQGTPAQNYTKNTVEQNEAMTKSVMAMAALRVLKNPRMNQMQTVVRKV</sequence>
<protein>
    <submittedName>
        <fullName evidence="1">Uncharacterized protein</fullName>
    </submittedName>
</protein>
<dbReference type="EMBL" id="LR797285">
    <property type="protein sequence ID" value="CAB4199379.1"/>
    <property type="molecule type" value="Genomic_DNA"/>
</dbReference>
<name>A0A6J5RQG5_9CAUD</name>